<dbReference type="EMBL" id="OX465086">
    <property type="protein sequence ID" value="CAI9261730.1"/>
    <property type="molecule type" value="Genomic_DNA"/>
</dbReference>
<evidence type="ECO:0000313" key="3">
    <source>
        <dbReference type="Proteomes" id="UP001177003"/>
    </source>
</evidence>
<feature type="region of interest" description="Disordered" evidence="1">
    <location>
        <begin position="55"/>
        <end position="102"/>
    </location>
</feature>
<evidence type="ECO:0000313" key="2">
    <source>
        <dbReference type="EMBL" id="CAI9261730.1"/>
    </source>
</evidence>
<sequence length="116" mass="13360">MFHRLHGVSPQCYDAKQGGEGGSQVTKNGHLKAAFKPVIMQQPKGKEKLFSEDLIIDNDEDEEPDEAEFRRRKAREAELDENSSIVREAEEKERDEKEAQTTLNSKMLLFPKWTLK</sequence>
<feature type="region of interest" description="Disordered" evidence="1">
    <location>
        <begin position="1"/>
        <end position="27"/>
    </location>
</feature>
<feature type="compositionally biased region" description="Basic and acidic residues" evidence="1">
    <location>
        <begin position="87"/>
        <end position="99"/>
    </location>
</feature>
<organism evidence="2 3">
    <name type="scientific">Lactuca saligna</name>
    <name type="common">Willowleaf lettuce</name>
    <dbReference type="NCBI Taxonomy" id="75948"/>
    <lineage>
        <taxon>Eukaryota</taxon>
        <taxon>Viridiplantae</taxon>
        <taxon>Streptophyta</taxon>
        <taxon>Embryophyta</taxon>
        <taxon>Tracheophyta</taxon>
        <taxon>Spermatophyta</taxon>
        <taxon>Magnoliopsida</taxon>
        <taxon>eudicotyledons</taxon>
        <taxon>Gunneridae</taxon>
        <taxon>Pentapetalae</taxon>
        <taxon>asterids</taxon>
        <taxon>campanulids</taxon>
        <taxon>Asterales</taxon>
        <taxon>Asteraceae</taxon>
        <taxon>Cichorioideae</taxon>
        <taxon>Cichorieae</taxon>
        <taxon>Lactucinae</taxon>
        <taxon>Lactuca</taxon>
    </lineage>
</organism>
<evidence type="ECO:0000256" key="1">
    <source>
        <dbReference type="SAM" id="MobiDB-lite"/>
    </source>
</evidence>
<dbReference type="Proteomes" id="UP001177003">
    <property type="component" value="Chromosome 0"/>
</dbReference>
<proteinExistence type="predicted"/>
<keyword evidence="3" id="KW-1185">Reference proteome</keyword>
<feature type="compositionally biased region" description="Acidic residues" evidence="1">
    <location>
        <begin position="55"/>
        <end position="66"/>
    </location>
</feature>
<dbReference type="AlphaFoldDB" id="A0AA35V987"/>
<accession>A0AA35V987</accession>
<name>A0AA35V987_LACSI</name>
<reference evidence="2" key="1">
    <citation type="submission" date="2023-04" db="EMBL/GenBank/DDBJ databases">
        <authorList>
            <person name="Vijverberg K."/>
            <person name="Xiong W."/>
            <person name="Schranz E."/>
        </authorList>
    </citation>
    <scope>NUCLEOTIDE SEQUENCE</scope>
</reference>
<protein>
    <submittedName>
        <fullName evidence="2">Uncharacterized protein</fullName>
    </submittedName>
</protein>
<gene>
    <name evidence="2" type="ORF">LSALG_LOCUS2505</name>
</gene>